<dbReference type="PANTHER" id="PTHR11616:SF303">
    <property type="entry name" value="SODIUM- AND CHLORIDE-DEPENDENT GABA TRANSPORTER INE"/>
    <property type="match status" value="1"/>
</dbReference>
<feature type="transmembrane region" description="Helical" evidence="12">
    <location>
        <begin position="430"/>
        <end position="447"/>
    </location>
</feature>
<feature type="transmembrane region" description="Helical" evidence="12">
    <location>
        <begin position="600"/>
        <end position="621"/>
    </location>
</feature>
<evidence type="ECO:0000256" key="10">
    <source>
        <dbReference type="RuleBase" id="RU003732"/>
    </source>
</evidence>
<dbReference type="SUPFAM" id="SSF161070">
    <property type="entry name" value="SNF-like"/>
    <property type="match status" value="1"/>
</dbReference>
<feature type="transmembrane region" description="Helical" evidence="12">
    <location>
        <begin position="759"/>
        <end position="782"/>
    </location>
</feature>
<dbReference type="PRINTS" id="PR00176">
    <property type="entry name" value="NANEUSMPORT"/>
</dbReference>
<keyword evidence="6 12" id="KW-1133">Transmembrane helix</keyword>
<dbReference type="PROSITE" id="PS00610">
    <property type="entry name" value="NA_NEUROTRAN_SYMP_1"/>
    <property type="match status" value="1"/>
</dbReference>
<evidence type="ECO:0000313" key="13">
    <source>
        <dbReference type="EMBL" id="CAH0105182.1"/>
    </source>
</evidence>
<feature type="transmembrane region" description="Helical" evidence="12">
    <location>
        <begin position="676"/>
        <end position="698"/>
    </location>
</feature>
<comment type="subcellular location">
    <subcellularLocation>
        <location evidence="1">Membrane</location>
        <topology evidence="1">Multi-pass membrane protein</topology>
    </subcellularLocation>
</comment>
<feature type="binding site" evidence="8">
    <location>
        <position position="263"/>
    </location>
    <ligand>
        <name>Na(+)</name>
        <dbReference type="ChEBI" id="CHEBI:29101"/>
        <label>1</label>
    </ligand>
</feature>
<evidence type="ECO:0000256" key="3">
    <source>
        <dbReference type="ARBA" id="ARBA00022448"/>
    </source>
</evidence>
<feature type="binding site" evidence="8">
    <location>
        <position position="615"/>
    </location>
    <ligand>
        <name>Na(+)</name>
        <dbReference type="ChEBI" id="CHEBI:29101"/>
        <label>1</label>
    </ligand>
</feature>
<dbReference type="PANTHER" id="PTHR11616">
    <property type="entry name" value="SODIUM/CHLORIDE DEPENDENT TRANSPORTER"/>
    <property type="match status" value="1"/>
</dbReference>
<evidence type="ECO:0000256" key="6">
    <source>
        <dbReference type="ARBA" id="ARBA00022989"/>
    </source>
</evidence>
<dbReference type="InterPro" id="IPR000175">
    <property type="entry name" value="Na/ntran_symport"/>
</dbReference>
<feature type="region of interest" description="Disordered" evidence="11">
    <location>
        <begin position="196"/>
        <end position="240"/>
    </location>
</feature>
<feature type="transmembrane region" description="Helical" evidence="12">
    <location>
        <begin position="504"/>
        <end position="529"/>
    </location>
</feature>
<feature type="transmembrane region" description="Helical" evidence="12">
    <location>
        <begin position="718"/>
        <end position="739"/>
    </location>
</feature>
<feature type="transmembrane region" description="Helical" evidence="12">
    <location>
        <begin position="459"/>
        <end position="479"/>
    </location>
</feature>
<keyword evidence="8" id="KW-0915">Sodium</keyword>
<comment type="similarity">
    <text evidence="2 10">Belongs to the sodium:neurotransmitter symporter (SNF) (TC 2.A.22) family.</text>
</comment>
<dbReference type="GO" id="GO:0005886">
    <property type="term" value="C:plasma membrane"/>
    <property type="evidence" value="ECO:0007669"/>
    <property type="project" value="TreeGrafter"/>
</dbReference>
<dbReference type="GO" id="GO:0046872">
    <property type="term" value="F:metal ion binding"/>
    <property type="evidence" value="ECO:0007669"/>
    <property type="project" value="UniProtKB-KW"/>
</dbReference>
<comment type="caution">
    <text evidence="13">The sequence shown here is derived from an EMBL/GenBank/DDBJ whole genome shotgun (WGS) entry which is preliminary data.</text>
</comment>
<feature type="transmembrane region" description="Helical" evidence="12">
    <location>
        <begin position="248"/>
        <end position="268"/>
    </location>
</feature>
<feature type="transmembrane region" description="Helical" evidence="12">
    <location>
        <begin position="316"/>
        <end position="338"/>
    </location>
</feature>
<evidence type="ECO:0000256" key="11">
    <source>
        <dbReference type="SAM" id="MobiDB-lite"/>
    </source>
</evidence>
<feature type="compositionally biased region" description="Basic and acidic residues" evidence="11">
    <location>
        <begin position="95"/>
        <end position="109"/>
    </location>
</feature>
<organism evidence="13 14">
    <name type="scientific">Daphnia galeata</name>
    <dbReference type="NCBI Taxonomy" id="27404"/>
    <lineage>
        <taxon>Eukaryota</taxon>
        <taxon>Metazoa</taxon>
        <taxon>Ecdysozoa</taxon>
        <taxon>Arthropoda</taxon>
        <taxon>Crustacea</taxon>
        <taxon>Branchiopoda</taxon>
        <taxon>Diplostraca</taxon>
        <taxon>Cladocera</taxon>
        <taxon>Anomopoda</taxon>
        <taxon>Daphniidae</taxon>
        <taxon>Daphnia</taxon>
    </lineage>
</organism>
<dbReference type="GO" id="GO:0089718">
    <property type="term" value="P:amino acid import across plasma membrane"/>
    <property type="evidence" value="ECO:0007669"/>
    <property type="project" value="TreeGrafter"/>
</dbReference>
<keyword evidence="5 10" id="KW-0769">Symport</keyword>
<feature type="transmembrane region" description="Helical" evidence="12">
    <location>
        <begin position="642"/>
        <end position="664"/>
    </location>
</feature>
<evidence type="ECO:0000256" key="4">
    <source>
        <dbReference type="ARBA" id="ARBA00022692"/>
    </source>
</evidence>
<feature type="compositionally biased region" description="Basic residues" evidence="11">
    <location>
        <begin position="222"/>
        <end position="233"/>
    </location>
</feature>
<dbReference type="InterPro" id="IPR037272">
    <property type="entry name" value="SNS_sf"/>
</dbReference>
<evidence type="ECO:0000256" key="8">
    <source>
        <dbReference type="PIRSR" id="PIRSR600175-1"/>
    </source>
</evidence>
<evidence type="ECO:0000256" key="5">
    <source>
        <dbReference type="ARBA" id="ARBA00022847"/>
    </source>
</evidence>
<feature type="binding site" evidence="8">
    <location>
        <position position="258"/>
    </location>
    <ligand>
        <name>Na(+)</name>
        <dbReference type="ChEBI" id="CHEBI:29101"/>
        <label>1</label>
    </ligand>
</feature>
<evidence type="ECO:0000256" key="1">
    <source>
        <dbReference type="ARBA" id="ARBA00004141"/>
    </source>
</evidence>
<dbReference type="GO" id="GO:0005283">
    <property type="term" value="F:amino acid:sodium symporter activity"/>
    <property type="evidence" value="ECO:0007669"/>
    <property type="project" value="TreeGrafter"/>
</dbReference>
<keyword evidence="14" id="KW-1185">Reference proteome</keyword>
<gene>
    <name evidence="13" type="ORF">DGAL_LOCUS8196</name>
</gene>
<keyword evidence="3 10" id="KW-0813">Transport</keyword>
<evidence type="ECO:0000256" key="12">
    <source>
        <dbReference type="SAM" id="Phobius"/>
    </source>
</evidence>
<dbReference type="EMBL" id="CAKKLH010000172">
    <property type="protein sequence ID" value="CAH0105182.1"/>
    <property type="molecule type" value="Genomic_DNA"/>
</dbReference>
<dbReference type="Proteomes" id="UP000789390">
    <property type="component" value="Unassembled WGS sequence"/>
</dbReference>
<evidence type="ECO:0000256" key="9">
    <source>
        <dbReference type="PIRSR" id="PIRSR600175-2"/>
    </source>
</evidence>
<feature type="binding site" evidence="8">
    <location>
        <position position="547"/>
    </location>
    <ligand>
        <name>Na(+)</name>
        <dbReference type="ChEBI" id="CHEBI:29101"/>
        <label>1</label>
    </ligand>
</feature>
<feature type="transmembrane region" description="Helical" evidence="12">
    <location>
        <begin position="280"/>
        <end position="304"/>
    </location>
</feature>
<keyword evidence="8" id="KW-0479">Metal-binding</keyword>
<proteinExistence type="inferred from homology"/>
<feature type="region of interest" description="Disordered" evidence="11">
    <location>
        <begin position="95"/>
        <end position="115"/>
    </location>
</feature>
<dbReference type="OrthoDB" id="6338202at2759"/>
<evidence type="ECO:0000313" key="14">
    <source>
        <dbReference type="Proteomes" id="UP000789390"/>
    </source>
</evidence>
<feature type="transmembrane region" description="Helical" evidence="12">
    <location>
        <begin position="541"/>
        <end position="562"/>
    </location>
</feature>
<reference evidence="13" key="1">
    <citation type="submission" date="2021-11" db="EMBL/GenBank/DDBJ databases">
        <authorList>
            <person name="Schell T."/>
        </authorList>
    </citation>
    <scope>NUCLEOTIDE SEQUENCE</scope>
    <source>
        <strain evidence="13">M5</strain>
    </source>
</reference>
<evidence type="ECO:0000256" key="2">
    <source>
        <dbReference type="ARBA" id="ARBA00006459"/>
    </source>
</evidence>
<keyword evidence="7 12" id="KW-0472">Membrane</keyword>
<sequence length="907" mass="99437">MVSVEDASAVEPAKIHNIPNLKNFSETTDDKSTRAECSLSNPSIAQPIVVESPKQYLSLEGVCQTAGFINSQNQQVVKFPSNVRFVVQPVAEDEISKADDEPHEEDGSYHHSTHSFTFSGGNASADDINGHYSFWGSDQAQLTVRSMASIGLGSSNGRKIHMRRVHTTGADLVSPLLLSPNGELIQTPWAIPTTTKNMSGMLDGPVDDGSSSDESYSDTRKNKNKQRGRHRHSLRTDRHTGQTWGSKVEFLLACVGFAAGLSNIWRFPYTAFKSGGGAFLIPYCIMVFLCGIPMQILELAVGQYTREGPVEAMRNICPLFSGVGVGMVLFSMLLSSYYSVVMSWAMLYLGSSFSSQLPWTHCNNTWNTEFCHQGSLPFTHRPDDNVTGVQRLVAVEIVNSSSFNRTTPGQEFFDRRILQMTDEVTNMGEIHWELTVCLLIAWVLLYVTIRKSVRWSGKAVYVTATLPYFLLLALTGRALTLEGADDGLRYFFHPDWSILLRSEVWVNALAQAFMSMGIAYGCLMAFASYNRFHNPLIRDALCLSLLNSLTSLIAGIIVFAALGHTALVQGLPIDQAATDGLSLSLVMYSTVVSQMPFPQFWSVFLFVMFIFIGLDTQFATVEVVQLTLHRFAKQFCNKKAGLMPDLVVIGMCTVCFIGALPYITQGGIYLMHLTDYYVATVAVILLALIVAFSTGVLYGAGRLARNIREMTAHSPSPLLIICWAALTPLIILGVCVFHLCDLKGLAYNHGTYVFPEWTAILGWSVLAFILVPVPLFGIVAISQASGKSIIQKIGNSLKSQIVECPCCLRGVHGLKDTHSMVHLDGDVAGGPHSSYTFAEFAEIAYPEDGSYTVTSASSLPFTPSTLNSPLSPTLTVQFPSDEGDLHKLSNSIENRHHSSTDMKATVI</sequence>
<feature type="disulfide bond" evidence="9">
    <location>
        <begin position="362"/>
        <end position="371"/>
    </location>
</feature>
<protein>
    <recommendedName>
        <fullName evidence="10">Transporter</fullName>
    </recommendedName>
</protein>
<keyword evidence="9" id="KW-1015">Disulfide bond</keyword>
<evidence type="ECO:0000256" key="7">
    <source>
        <dbReference type="ARBA" id="ARBA00023136"/>
    </source>
</evidence>
<name>A0A8J2WN49_9CRUS</name>
<feature type="binding site" evidence="8">
    <location>
        <position position="256"/>
    </location>
    <ligand>
        <name>Na(+)</name>
        <dbReference type="ChEBI" id="CHEBI:29101"/>
        <label>1</label>
    </ligand>
</feature>
<accession>A0A8J2WN49</accession>
<dbReference type="AlphaFoldDB" id="A0A8J2WN49"/>
<dbReference type="Pfam" id="PF00209">
    <property type="entry name" value="SNF"/>
    <property type="match status" value="1"/>
</dbReference>
<dbReference type="PROSITE" id="PS50267">
    <property type="entry name" value="NA_NEUROTRAN_SYMP_3"/>
    <property type="match status" value="1"/>
</dbReference>
<dbReference type="PROSITE" id="PS00754">
    <property type="entry name" value="NA_NEUROTRAN_SYMP_2"/>
    <property type="match status" value="1"/>
</dbReference>
<feature type="binding site" evidence="8">
    <location>
        <position position="515"/>
    </location>
    <ligand>
        <name>Na(+)</name>
        <dbReference type="ChEBI" id="CHEBI:29101"/>
        <label>1</label>
    </ligand>
</feature>
<keyword evidence="4 10" id="KW-0812">Transmembrane</keyword>